<evidence type="ECO:0000313" key="10">
    <source>
        <dbReference type="Proteomes" id="UP001327560"/>
    </source>
</evidence>
<dbReference type="PANTHER" id="PTHR12170:SF3">
    <property type="entry name" value="GH10162P"/>
    <property type="match status" value="1"/>
</dbReference>
<dbReference type="SMART" id="SM00757">
    <property type="entry name" value="CRA"/>
    <property type="match status" value="1"/>
</dbReference>
<dbReference type="GO" id="GO:0005737">
    <property type="term" value="C:cytoplasm"/>
    <property type="evidence" value="ECO:0007669"/>
    <property type="project" value="UniProtKB-SubCell"/>
</dbReference>
<proteinExistence type="predicted"/>
<dbReference type="InterPro" id="IPR044063">
    <property type="entry name" value="ZF_RING_GID"/>
</dbReference>
<keyword evidence="4 6" id="KW-0863">Zinc-finger</keyword>
<dbReference type="AlphaFoldDB" id="A0AAQ3Q4G6"/>
<evidence type="ECO:0000259" key="8">
    <source>
        <dbReference type="PROSITE" id="PS51867"/>
    </source>
</evidence>
<organism evidence="9 10">
    <name type="scientific">Canna indica</name>
    <name type="common">Indian-shot</name>
    <dbReference type="NCBI Taxonomy" id="4628"/>
    <lineage>
        <taxon>Eukaryota</taxon>
        <taxon>Viridiplantae</taxon>
        <taxon>Streptophyta</taxon>
        <taxon>Embryophyta</taxon>
        <taxon>Tracheophyta</taxon>
        <taxon>Spermatophyta</taxon>
        <taxon>Magnoliopsida</taxon>
        <taxon>Liliopsida</taxon>
        <taxon>Zingiberales</taxon>
        <taxon>Cannaceae</taxon>
        <taxon>Canna</taxon>
    </lineage>
</organism>
<dbReference type="SMART" id="SM00668">
    <property type="entry name" value="CTLH"/>
    <property type="match status" value="1"/>
</dbReference>
<dbReference type="Proteomes" id="UP001327560">
    <property type="component" value="Chromosome 1"/>
</dbReference>
<dbReference type="GO" id="GO:0034657">
    <property type="term" value="C:GID complex"/>
    <property type="evidence" value="ECO:0007669"/>
    <property type="project" value="TreeGrafter"/>
</dbReference>
<evidence type="ECO:0000256" key="1">
    <source>
        <dbReference type="ARBA" id="ARBA00004496"/>
    </source>
</evidence>
<dbReference type="Pfam" id="PF13445">
    <property type="entry name" value="zf-RING_UBOX"/>
    <property type="match status" value="1"/>
</dbReference>
<dbReference type="GO" id="GO:0005634">
    <property type="term" value="C:nucleus"/>
    <property type="evidence" value="ECO:0007669"/>
    <property type="project" value="TreeGrafter"/>
</dbReference>
<dbReference type="GO" id="GO:0008270">
    <property type="term" value="F:zinc ion binding"/>
    <property type="evidence" value="ECO:0007669"/>
    <property type="project" value="UniProtKB-KW"/>
</dbReference>
<keyword evidence="3" id="KW-0479">Metal-binding</keyword>
<comment type="subcellular location">
    <subcellularLocation>
        <location evidence="1">Cytoplasm</location>
    </subcellularLocation>
</comment>
<evidence type="ECO:0000313" key="9">
    <source>
        <dbReference type="EMBL" id="WOK95722.1"/>
    </source>
</evidence>
<dbReference type="GO" id="GO:0061630">
    <property type="term" value="F:ubiquitin protein ligase activity"/>
    <property type="evidence" value="ECO:0007669"/>
    <property type="project" value="InterPro"/>
</dbReference>
<keyword evidence="5" id="KW-0862">Zinc</keyword>
<keyword evidence="10" id="KW-1185">Reference proteome</keyword>
<dbReference type="CDD" id="cd16652">
    <property type="entry name" value="dRING_Rmd5p-like"/>
    <property type="match status" value="1"/>
</dbReference>
<dbReference type="PROSITE" id="PS50896">
    <property type="entry name" value="LISH"/>
    <property type="match status" value="1"/>
</dbReference>
<accession>A0AAQ3Q4G6</accession>
<dbReference type="InterPro" id="IPR045098">
    <property type="entry name" value="Fyv10_fam"/>
</dbReference>
<dbReference type="EMBL" id="CP136890">
    <property type="protein sequence ID" value="WOK95722.1"/>
    <property type="molecule type" value="Genomic_DNA"/>
</dbReference>
<reference evidence="9 10" key="1">
    <citation type="submission" date="2023-10" db="EMBL/GenBank/DDBJ databases">
        <title>Chromosome-scale genome assembly provides insights into flower coloration mechanisms of Canna indica.</title>
        <authorList>
            <person name="Li C."/>
        </authorList>
    </citation>
    <scope>NUCLEOTIDE SEQUENCE [LARGE SCALE GENOMIC DNA]</scope>
    <source>
        <tissue evidence="9">Flower</tissue>
    </source>
</reference>
<protein>
    <submittedName>
        <fullName evidence="9">Uncharacterized protein</fullName>
    </submittedName>
</protein>
<sequence length="384" mass="43860">MELDKIQDAFDRLHKKQKLSSSKTQELVDQIGREIEQALTKIQSTENISCSDPKSILVDLKAKLNEIAPMNQLEVLQKDLNVTLGKCVRLLEKNFILDISKAHRNVDFDVRVVNQIIASHLYRQGLFDLGDCFIREANEPEASALKSPFLDMCRILEAMRSRNLEPALSWASKHNEWLKHNGSNLELKLHQLQFVEILQNGGKREVAFNYAKKYLAPFASAHKVEISKLMSCLLWPGRIHESPYAHFVPLNHWERLTEEFIQQFCSHLGQSYKSPLSVTLAAGVQGLPTLLKLESVMARKQEWQTMKQLPVPVDLGSEFQFHSIFVCPVLREQTSDENPPMLMPCGHVLSKLSIAKLSKNNTRSFKCPYCPLEASSNQCRQLHF</sequence>
<dbReference type="InterPro" id="IPR013083">
    <property type="entry name" value="Znf_RING/FYVE/PHD"/>
</dbReference>
<evidence type="ECO:0000256" key="3">
    <source>
        <dbReference type="ARBA" id="ARBA00022723"/>
    </source>
</evidence>
<dbReference type="PANTHER" id="PTHR12170">
    <property type="entry name" value="MACROPHAGE ERYTHROBLAST ATTACHER-RELATED"/>
    <property type="match status" value="1"/>
</dbReference>
<feature type="domain" description="RING-Gid-type" evidence="8">
    <location>
        <begin position="327"/>
        <end position="370"/>
    </location>
</feature>
<dbReference type="InterPro" id="IPR027370">
    <property type="entry name" value="Znf-RING_euk"/>
</dbReference>
<gene>
    <name evidence="9" type="ORF">Cni_G04429</name>
</gene>
<dbReference type="InterPro" id="IPR013144">
    <property type="entry name" value="CRA_dom"/>
</dbReference>
<dbReference type="GO" id="GO:0043161">
    <property type="term" value="P:proteasome-mediated ubiquitin-dependent protein catabolic process"/>
    <property type="evidence" value="ECO:0007669"/>
    <property type="project" value="InterPro"/>
</dbReference>
<evidence type="ECO:0000256" key="6">
    <source>
        <dbReference type="PROSITE-ProRule" id="PRU01215"/>
    </source>
</evidence>
<name>A0AAQ3Q4G6_9LILI</name>
<evidence type="ECO:0000256" key="5">
    <source>
        <dbReference type="ARBA" id="ARBA00022833"/>
    </source>
</evidence>
<dbReference type="FunFam" id="3.30.40.10:FF:000143">
    <property type="entry name" value="Regulator of gluconeogenesis Rmd5"/>
    <property type="match status" value="1"/>
</dbReference>
<dbReference type="PROSITE" id="PS50897">
    <property type="entry name" value="CTLH"/>
    <property type="match status" value="1"/>
</dbReference>
<dbReference type="Pfam" id="PF10607">
    <property type="entry name" value="CTLH"/>
    <property type="match status" value="1"/>
</dbReference>
<dbReference type="InterPro" id="IPR024964">
    <property type="entry name" value="CTLH/CRA"/>
</dbReference>
<evidence type="ECO:0000256" key="4">
    <source>
        <dbReference type="ARBA" id="ARBA00022771"/>
    </source>
</evidence>
<feature type="zinc finger region" description="RING-Gid-type" evidence="6">
    <location>
        <begin position="327"/>
        <end position="370"/>
    </location>
</feature>
<dbReference type="InterPro" id="IPR037683">
    <property type="entry name" value="Rmd5_dRing"/>
</dbReference>
<keyword evidence="2" id="KW-0963">Cytoplasm</keyword>
<evidence type="ECO:0000259" key="7">
    <source>
        <dbReference type="PROSITE" id="PS50897"/>
    </source>
</evidence>
<dbReference type="InterPro" id="IPR006594">
    <property type="entry name" value="LisH"/>
</dbReference>
<evidence type="ECO:0000256" key="2">
    <source>
        <dbReference type="ARBA" id="ARBA00022490"/>
    </source>
</evidence>
<dbReference type="PROSITE" id="PS51867">
    <property type="entry name" value="ZF_RING_GID"/>
    <property type="match status" value="1"/>
</dbReference>
<dbReference type="SUPFAM" id="SSF57850">
    <property type="entry name" value="RING/U-box"/>
    <property type="match status" value="1"/>
</dbReference>
<dbReference type="InterPro" id="IPR006595">
    <property type="entry name" value="CTLH_C"/>
</dbReference>
<feature type="domain" description="CTLH" evidence="7">
    <location>
        <begin position="148"/>
        <end position="206"/>
    </location>
</feature>
<dbReference type="Gene3D" id="3.30.40.10">
    <property type="entry name" value="Zinc/RING finger domain, C3HC4 (zinc finger)"/>
    <property type="match status" value="1"/>
</dbReference>